<evidence type="ECO:0000259" key="2">
    <source>
        <dbReference type="Pfam" id="PF13632"/>
    </source>
</evidence>
<dbReference type="SUPFAM" id="SSF53448">
    <property type="entry name" value="Nucleotide-diphospho-sugar transferases"/>
    <property type="match status" value="1"/>
</dbReference>
<feature type="transmembrane region" description="Helical" evidence="1">
    <location>
        <begin position="467"/>
        <end position="487"/>
    </location>
</feature>
<feature type="transmembrane region" description="Helical" evidence="1">
    <location>
        <begin position="428"/>
        <end position="447"/>
    </location>
</feature>
<protein>
    <recommendedName>
        <fullName evidence="2">Glycosyltransferase 2-like domain-containing protein</fullName>
    </recommendedName>
</protein>
<dbReference type="AlphaFoldDB" id="A0A1F5P505"/>
<evidence type="ECO:0000313" key="4">
    <source>
        <dbReference type="Proteomes" id="UP000176786"/>
    </source>
</evidence>
<organism evidence="3 4">
    <name type="scientific">Candidatus Doudnabacteria bacterium RIFCSPHIGHO2_02_FULL_46_11</name>
    <dbReference type="NCBI Taxonomy" id="1817832"/>
    <lineage>
        <taxon>Bacteria</taxon>
        <taxon>Candidatus Doudnaibacteriota</taxon>
    </lineage>
</organism>
<dbReference type="Pfam" id="PF13632">
    <property type="entry name" value="Glyco_trans_2_3"/>
    <property type="match status" value="1"/>
</dbReference>
<feature type="transmembrane region" description="Helical" evidence="1">
    <location>
        <begin position="47"/>
        <end position="65"/>
    </location>
</feature>
<dbReference type="InterPro" id="IPR001173">
    <property type="entry name" value="Glyco_trans_2-like"/>
</dbReference>
<gene>
    <name evidence="3" type="ORF">A3J48_00450</name>
</gene>
<keyword evidence="1" id="KW-1133">Transmembrane helix</keyword>
<dbReference type="STRING" id="1817832.A3J48_00450"/>
<feature type="transmembrane region" description="Helical" evidence="1">
    <location>
        <begin position="499"/>
        <end position="518"/>
    </location>
</feature>
<keyword evidence="1" id="KW-0812">Transmembrane</keyword>
<reference evidence="3 4" key="1">
    <citation type="journal article" date="2016" name="Nat. Commun.">
        <title>Thousands of microbial genomes shed light on interconnected biogeochemical processes in an aquifer system.</title>
        <authorList>
            <person name="Anantharaman K."/>
            <person name="Brown C.T."/>
            <person name="Hug L.A."/>
            <person name="Sharon I."/>
            <person name="Castelle C.J."/>
            <person name="Probst A.J."/>
            <person name="Thomas B.C."/>
            <person name="Singh A."/>
            <person name="Wilkins M.J."/>
            <person name="Karaoz U."/>
            <person name="Brodie E.L."/>
            <person name="Williams K.H."/>
            <person name="Hubbard S.S."/>
            <person name="Banfield J.F."/>
        </authorList>
    </citation>
    <scope>NUCLEOTIDE SEQUENCE [LARGE SCALE GENOMIC DNA]</scope>
</reference>
<dbReference type="Gene3D" id="3.90.550.10">
    <property type="entry name" value="Spore Coat Polysaccharide Biosynthesis Protein SpsA, Chain A"/>
    <property type="match status" value="1"/>
</dbReference>
<proteinExistence type="predicted"/>
<feature type="domain" description="Glycosyltransferase 2-like" evidence="2">
    <location>
        <begin position="246"/>
        <end position="464"/>
    </location>
</feature>
<dbReference type="PANTHER" id="PTHR36851">
    <property type="entry name" value="UNNAMED PRODUCT"/>
    <property type="match status" value="1"/>
</dbReference>
<accession>A0A1F5P505</accession>
<dbReference type="PANTHER" id="PTHR36851:SF1">
    <property type="entry name" value="GLYCO_TRANS_2-LIKE DOMAIN-CONTAINING PROTEIN"/>
    <property type="match status" value="1"/>
</dbReference>
<dbReference type="EMBL" id="MFES01000030">
    <property type="protein sequence ID" value="OGE84945.1"/>
    <property type="molecule type" value="Genomic_DNA"/>
</dbReference>
<name>A0A1F5P505_9BACT</name>
<comment type="caution">
    <text evidence="3">The sequence shown here is derived from an EMBL/GenBank/DDBJ whole genome shotgun (WGS) entry which is preliminary data.</text>
</comment>
<feature type="transmembrane region" description="Helical" evidence="1">
    <location>
        <begin position="21"/>
        <end position="41"/>
    </location>
</feature>
<evidence type="ECO:0000313" key="3">
    <source>
        <dbReference type="EMBL" id="OGE84945.1"/>
    </source>
</evidence>
<sequence>MEENLLQTIRDPHRRRTKLERILEAVPASLVWFTFFAAIYFSFTHPAWAAVYIIIFDTYWVLKAINTTLHLLSSYNHYGHDLKINWFEVLPQLGNKEKYLNDLRAELKTAPFRYREIIKNEIERIGKANLSLNYEDIYHVILFPFVNESVELLRASLNGILNSNYRKDRVVILLAAEERAGEAAQTTAKCLQNEFTRYFKAFLVSTHPDGLPGEIRGKSANASYAAEQALKPYLLQEGIAFENVIISNLDSDTNIHGDYLARVSYEWLLAKNPHRRSYQPITLYNNNMWDSPALVRVIAVANSFWQFMESSRPDRLRTFSSHSMSFKTLVEVGYWKKDVVNEDSCIFWQCYFYFDGKYYTQPIFIPVSMDTCLADTYKQTLINQYKQKRRWAYNVEYFPWLAKNLLGNRKIGLWHRLYKFWQYIEGNYNWATASIVIASMGFLPSFLGNNFVGTVFGYNLPYATKLMMNIALIFLIFSVYINMVLLPPRPKRYKWTRTAAMYAQWALVPLISIIWGSIPAIEAQTRVALGKYMEFWVTPKARHQENLKVQHSNLNQTSSMKS</sequence>
<keyword evidence="1" id="KW-0472">Membrane</keyword>
<dbReference type="Proteomes" id="UP000176786">
    <property type="component" value="Unassembled WGS sequence"/>
</dbReference>
<evidence type="ECO:0000256" key="1">
    <source>
        <dbReference type="SAM" id="Phobius"/>
    </source>
</evidence>
<dbReference type="InterPro" id="IPR029044">
    <property type="entry name" value="Nucleotide-diphossugar_trans"/>
</dbReference>